<feature type="signal peptide" evidence="1">
    <location>
        <begin position="1"/>
        <end position="15"/>
    </location>
</feature>
<dbReference type="Proteomes" id="UP000282876">
    <property type="component" value="Unassembled WGS sequence"/>
</dbReference>
<evidence type="ECO:0000313" key="3">
    <source>
        <dbReference type="Proteomes" id="UP000282876"/>
    </source>
</evidence>
<keyword evidence="3" id="KW-1185">Reference proteome</keyword>
<keyword evidence="1" id="KW-0732">Signal</keyword>
<gene>
    <name evidence="2" type="ORF">TUBRATIS_003680</name>
</gene>
<reference evidence="2 3" key="1">
    <citation type="submission" date="2018-10" db="EMBL/GenBank/DDBJ databases">
        <title>Draft genome sequence of the microsporidian Tubulinosema ratisbonensis.</title>
        <authorList>
            <person name="Polonais V."/>
            <person name="Peyretaillade E."/>
            <person name="Niehus S."/>
            <person name="Wawrzyniak I."/>
            <person name="Franchet A."/>
            <person name="Gaspin C."/>
            <person name="Reichstadt M."/>
            <person name="Belser C."/>
            <person name="Labadie K."/>
            <person name="Delbac F."/>
            <person name="Ferrandon D."/>
        </authorList>
    </citation>
    <scope>NUCLEOTIDE SEQUENCE [LARGE SCALE GENOMIC DNA]</scope>
    <source>
        <strain evidence="2 3">Franzen</strain>
    </source>
</reference>
<dbReference type="EMBL" id="RCSS01000086">
    <property type="protein sequence ID" value="RVD93106.1"/>
    <property type="molecule type" value="Genomic_DNA"/>
</dbReference>
<evidence type="ECO:0000313" key="2">
    <source>
        <dbReference type="EMBL" id="RVD93106.1"/>
    </source>
</evidence>
<feature type="chain" id="PRO_5019584854" evidence="1">
    <location>
        <begin position="16"/>
        <end position="287"/>
    </location>
</feature>
<comment type="caution">
    <text evidence="2">The sequence shown here is derived from an EMBL/GenBank/DDBJ whole genome shotgun (WGS) entry which is preliminary data.</text>
</comment>
<sequence>MFLLLLTTILKKVVLMEIFTFEVDWAISDISLNKSQRIKLYHFSESLKSTLSNHNSRIKFWLSELELDFNFVNNLTQNSPESIKVIEDEVIRMRLTDIPDKEHEDFKILLINQLTEFDKYFPGEYIQGTAEIMKNIILLFKNKNNLVRTGIFISLLKMSEIFKLAIFKQENYLKKLKQLLQINNIKSYTQKDLEFFINNIFLKWYITLFGRVNINFRFILLDCFICFGNDFIYHFSLQFLKELDNIYTNESYFNFEIEVKKHAILDIEEKTLISLLKTTINSLITKV</sequence>
<accession>A0A437AQ42</accession>
<dbReference type="VEuPathDB" id="MicrosporidiaDB:TUBRATIS_003680"/>
<dbReference type="AlphaFoldDB" id="A0A437AQ42"/>
<proteinExistence type="predicted"/>
<protein>
    <submittedName>
        <fullName evidence="2">Uncharacterized protein</fullName>
    </submittedName>
</protein>
<name>A0A437AQ42_9MICR</name>
<organism evidence="2 3">
    <name type="scientific">Tubulinosema ratisbonensis</name>
    <dbReference type="NCBI Taxonomy" id="291195"/>
    <lineage>
        <taxon>Eukaryota</taxon>
        <taxon>Fungi</taxon>
        <taxon>Fungi incertae sedis</taxon>
        <taxon>Microsporidia</taxon>
        <taxon>Tubulinosematoidea</taxon>
        <taxon>Tubulinosematidae</taxon>
        <taxon>Tubulinosema</taxon>
    </lineage>
</organism>
<evidence type="ECO:0000256" key="1">
    <source>
        <dbReference type="SAM" id="SignalP"/>
    </source>
</evidence>